<evidence type="ECO:0000256" key="5">
    <source>
        <dbReference type="SAM" id="Phobius"/>
    </source>
</evidence>
<dbReference type="GO" id="GO:0016020">
    <property type="term" value="C:membrane"/>
    <property type="evidence" value="ECO:0007669"/>
    <property type="project" value="UniProtKB-SubCell"/>
</dbReference>
<keyword evidence="4 5" id="KW-0472">Membrane</keyword>
<dbReference type="Pfam" id="PF04932">
    <property type="entry name" value="Wzy_C"/>
    <property type="match status" value="1"/>
</dbReference>
<reference evidence="7 8" key="1">
    <citation type="submission" date="2020-03" db="EMBL/GenBank/DDBJ databases">
        <title>Sphingomonas sp. nov., isolated from fish.</title>
        <authorList>
            <person name="Hyun D.-W."/>
            <person name="Bae J.-W."/>
        </authorList>
    </citation>
    <scope>NUCLEOTIDE SEQUENCE [LARGE SCALE GENOMIC DNA]</scope>
    <source>
        <strain evidence="7 8">HDW15C</strain>
    </source>
</reference>
<evidence type="ECO:0000256" key="1">
    <source>
        <dbReference type="ARBA" id="ARBA00004141"/>
    </source>
</evidence>
<feature type="transmembrane region" description="Helical" evidence="5">
    <location>
        <begin position="34"/>
        <end position="58"/>
    </location>
</feature>
<evidence type="ECO:0000256" key="3">
    <source>
        <dbReference type="ARBA" id="ARBA00022989"/>
    </source>
</evidence>
<feature type="transmembrane region" description="Helical" evidence="5">
    <location>
        <begin position="93"/>
        <end position="113"/>
    </location>
</feature>
<dbReference type="AlphaFoldDB" id="A0A6G7ZM01"/>
<proteinExistence type="predicted"/>
<evidence type="ECO:0000313" key="7">
    <source>
        <dbReference type="EMBL" id="QIL01952.1"/>
    </source>
</evidence>
<feature type="transmembrane region" description="Helical" evidence="5">
    <location>
        <begin position="342"/>
        <end position="364"/>
    </location>
</feature>
<name>A0A6G7ZM01_9SPHN</name>
<evidence type="ECO:0000313" key="8">
    <source>
        <dbReference type="Proteomes" id="UP000502502"/>
    </source>
</evidence>
<feature type="transmembrane region" description="Helical" evidence="5">
    <location>
        <begin position="175"/>
        <end position="201"/>
    </location>
</feature>
<dbReference type="PANTHER" id="PTHR37422">
    <property type="entry name" value="TEICHURONIC ACID BIOSYNTHESIS PROTEIN TUAE"/>
    <property type="match status" value="1"/>
</dbReference>
<dbReference type="PANTHER" id="PTHR37422:SF13">
    <property type="entry name" value="LIPOPOLYSACCHARIDE BIOSYNTHESIS PROTEIN PA4999-RELATED"/>
    <property type="match status" value="1"/>
</dbReference>
<feature type="transmembrane region" description="Helical" evidence="5">
    <location>
        <begin position="208"/>
        <end position="234"/>
    </location>
</feature>
<dbReference type="RefSeq" id="WP_166093058.1">
    <property type="nucleotide sequence ID" value="NZ_CP049871.1"/>
</dbReference>
<feature type="transmembrane region" description="Helical" evidence="5">
    <location>
        <begin position="376"/>
        <end position="397"/>
    </location>
</feature>
<dbReference type="InterPro" id="IPR007016">
    <property type="entry name" value="O-antigen_ligase-rel_domated"/>
</dbReference>
<feature type="transmembrane region" description="Helical" evidence="5">
    <location>
        <begin position="122"/>
        <end position="147"/>
    </location>
</feature>
<accession>A0A6G7ZM01</accession>
<dbReference type="InterPro" id="IPR051533">
    <property type="entry name" value="WaaL-like"/>
</dbReference>
<organism evidence="7 8">
    <name type="scientific">Sphingomonas sinipercae</name>
    <dbReference type="NCBI Taxonomy" id="2714944"/>
    <lineage>
        <taxon>Bacteria</taxon>
        <taxon>Pseudomonadati</taxon>
        <taxon>Pseudomonadota</taxon>
        <taxon>Alphaproteobacteria</taxon>
        <taxon>Sphingomonadales</taxon>
        <taxon>Sphingomonadaceae</taxon>
        <taxon>Sphingomonas</taxon>
    </lineage>
</organism>
<evidence type="ECO:0000256" key="2">
    <source>
        <dbReference type="ARBA" id="ARBA00022692"/>
    </source>
</evidence>
<feature type="domain" description="O-antigen ligase-related" evidence="6">
    <location>
        <begin position="212"/>
        <end position="358"/>
    </location>
</feature>
<comment type="subcellular location">
    <subcellularLocation>
        <location evidence="1">Membrane</location>
        <topology evidence="1">Multi-pass membrane protein</topology>
    </subcellularLocation>
</comment>
<evidence type="ECO:0000256" key="4">
    <source>
        <dbReference type="ARBA" id="ARBA00023136"/>
    </source>
</evidence>
<feature type="transmembrane region" description="Helical" evidence="5">
    <location>
        <begin position="70"/>
        <end position="87"/>
    </location>
</feature>
<keyword evidence="8" id="KW-1185">Reference proteome</keyword>
<keyword evidence="3 5" id="KW-1133">Transmembrane helix</keyword>
<dbReference type="EMBL" id="CP049871">
    <property type="protein sequence ID" value="QIL01952.1"/>
    <property type="molecule type" value="Genomic_DNA"/>
</dbReference>
<sequence>MRFEPLRRAALTAAQGLLLAGVFALGWMKTPVPIGGLPAVASDLLLALSFACLAIAIVCGARPRWHRAQWFLLAYFAALALSALFSADPGRSAVKLATQAYLLSLPLLVLNLVPDPQAMRRLFLAWIGGAAVVTALGVATLLLFPFLGWDSILAWPLHHFGTLPPGNYPRLELTFLYPSILANYLAVALMLVLLCGVLGWIRPRVANGLAAAMVLVAFFALTPGFGAIVLMLAAWFAHRWRRTRPVIAAASLMIGVGFALLALPVAAVTPILHPTAPFVFNFDLAGVQVTLAPAVRMLTWIDAWHRFLDSPLLGRGIGVNAAFVQFLTPEGDLATLTDAHNMFLNVAAQAGALGLAGIVAILWFAVRRALAPSSDVVFALALAFACSLGVQGLVGSFEDSRHLWLLFGLLLAADSWREQGRGAG</sequence>
<keyword evidence="2 5" id="KW-0812">Transmembrane</keyword>
<feature type="transmembrane region" description="Helical" evidence="5">
    <location>
        <begin position="246"/>
        <end position="266"/>
    </location>
</feature>
<gene>
    <name evidence="7" type="ORF">G7078_03535</name>
</gene>
<dbReference type="KEGG" id="ssin:G7078_03535"/>
<protein>
    <recommendedName>
        <fullName evidence="6">O-antigen ligase-related domain-containing protein</fullName>
    </recommendedName>
</protein>
<dbReference type="Proteomes" id="UP000502502">
    <property type="component" value="Chromosome"/>
</dbReference>
<evidence type="ECO:0000259" key="6">
    <source>
        <dbReference type="Pfam" id="PF04932"/>
    </source>
</evidence>